<evidence type="ECO:0000313" key="3">
    <source>
        <dbReference type="Proteomes" id="UP000008798"/>
    </source>
</evidence>
<dbReference type="Proteomes" id="UP000008798">
    <property type="component" value="Chromosome"/>
</dbReference>
<dbReference type="EMBL" id="FP929038">
    <property type="protein sequence ID" value="CBK80832.1"/>
    <property type="molecule type" value="Genomic_DNA"/>
</dbReference>
<dbReference type="RefSeq" id="WP_015514400.1">
    <property type="nucleotide sequence ID" value="NC_021009.1"/>
</dbReference>
<dbReference type="PANTHER" id="PTHR33169">
    <property type="entry name" value="PADR-FAMILY TRANSCRIPTIONAL REGULATOR"/>
    <property type="match status" value="1"/>
</dbReference>
<dbReference type="Pfam" id="PF03551">
    <property type="entry name" value="PadR"/>
    <property type="match status" value="1"/>
</dbReference>
<accession>D4J911</accession>
<dbReference type="InterPro" id="IPR052509">
    <property type="entry name" value="Metal_resp_DNA-bind_regulator"/>
</dbReference>
<dbReference type="AlphaFoldDB" id="D4J911"/>
<dbReference type="KEGG" id="cct:CC1_21240"/>
<evidence type="ECO:0000259" key="1">
    <source>
        <dbReference type="Pfam" id="PF03551"/>
    </source>
</evidence>
<dbReference type="InterPro" id="IPR036390">
    <property type="entry name" value="WH_DNA-bd_sf"/>
</dbReference>
<evidence type="ECO:0000313" key="2">
    <source>
        <dbReference type="EMBL" id="CBK80832.1"/>
    </source>
</evidence>
<reference evidence="2 3" key="2">
    <citation type="submission" date="2010-03" db="EMBL/GenBank/DDBJ databases">
        <authorList>
            <person name="Pajon A."/>
        </authorList>
    </citation>
    <scope>NUCLEOTIDE SEQUENCE [LARGE SCALE GENOMIC DNA]</scope>
    <source>
        <strain evidence="2 3">GD/7</strain>
    </source>
</reference>
<gene>
    <name evidence="2" type="ORF">CC1_21240</name>
</gene>
<dbReference type="PATRIC" id="fig|717962.3.peg.2014"/>
<dbReference type="InterPro" id="IPR036388">
    <property type="entry name" value="WH-like_DNA-bd_sf"/>
</dbReference>
<name>D4J911_9FIRM</name>
<feature type="domain" description="Transcription regulator PadR N-terminal" evidence="1">
    <location>
        <begin position="20"/>
        <end position="92"/>
    </location>
</feature>
<sequence>MSERNSMTDRLQKAAAELFVLSFLMIEDSYPYQLVKDIKIMTHGLVEYSEAGLYPVISRLLNSGMISSYIITLESGRDRTYYRIEEDGKKRWRTLKDEYDKFIRISHLITERSED</sequence>
<organism evidence="2 3">
    <name type="scientific">Coprococcus catus GD/7</name>
    <dbReference type="NCBI Taxonomy" id="717962"/>
    <lineage>
        <taxon>Bacteria</taxon>
        <taxon>Bacillati</taxon>
        <taxon>Bacillota</taxon>
        <taxon>Clostridia</taxon>
        <taxon>Lachnospirales</taxon>
        <taxon>Lachnospiraceae</taxon>
        <taxon>Coprococcus</taxon>
    </lineage>
</organism>
<proteinExistence type="predicted"/>
<dbReference type="InterPro" id="IPR005149">
    <property type="entry name" value="Tscrpt_reg_PadR_N"/>
</dbReference>
<dbReference type="Gene3D" id="1.10.10.10">
    <property type="entry name" value="Winged helix-like DNA-binding domain superfamily/Winged helix DNA-binding domain"/>
    <property type="match status" value="1"/>
</dbReference>
<protein>
    <submittedName>
        <fullName evidence="2">Predicted transcriptional regulators</fullName>
    </submittedName>
</protein>
<dbReference type="HOGENOM" id="CLU_063440_3_3_9"/>
<reference evidence="2 3" key="1">
    <citation type="submission" date="2010-03" db="EMBL/GenBank/DDBJ databases">
        <title>The genome sequence of Coprococcus catus GD/7.</title>
        <authorList>
            <consortium name="metaHIT consortium -- http://www.metahit.eu/"/>
            <person name="Pajon A."/>
            <person name="Turner K."/>
            <person name="Parkhill J."/>
            <person name="Duncan S."/>
            <person name="Flint H."/>
        </authorList>
    </citation>
    <scope>NUCLEOTIDE SEQUENCE [LARGE SCALE GENOMIC DNA]</scope>
    <source>
        <strain evidence="2 3">GD/7</strain>
    </source>
</reference>
<dbReference type="SUPFAM" id="SSF46785">
    <property type="entry name" value="Winged helix' DNA-binding domain"/>
    <property type="match status" value="1"/>
</dbReference>
<dbReference type="PANTHER" id="PTHR33169:SF14">
    <property type="entry name" value="TRANSCRIPTIONAL REGULATOR RV3488"/>
    <property type="match status" value="1"/>
</dbReference>